<dbReference type="Gene3D" id="1.25.10.10">
    <property type="entry name" value="Leucine-rich Repeat Variant"/>
    <property type="match status" value="1"/>
</dbReference>
<feature type="domain" description="tRNA (32-2'-O)-methyltransferase regulator THADA-like C-terminal TPR repeats region" evidence="5">
    <location>
        <begin position="873"/>
        <end position="1021"/>
    </location>
</feature>
<sequence>MAISIDEALASDVPLPVSILSDLGKGPLQKFFRNGDRTSDPPQLFALWRKLVLTATSPEVVHNHITAVCNALCVYLNAAALSPVPEIRQFVLSEETWFDALQCCHKAFDDGKTKPAFQLLEGLCGLLDAFEAETVARMMVKAAFPLVRWIILASPRSDLKKACLMLVCLVRKTPILIHLEPIVAKCTESHHSAWMRRLARYTISPEHVLLLNGGGFTDLFLALIFAMTELDTRNSAIKLCSALCSSESHDGQRSTLQSLAQRVVEVYLDSNHAALGDFAENVLPAIFNTKQKLMSFIESYTKSSLGSEARMAVFLAALKVGRVQNILSEKEMLGVFRAFAPSECTQSVGDGDDYSAFRHAMITSSAEIRILAYNLLTSSPPGNTVVSEGALECILSSIKYLHDDADAHERGEILSITRRLLRRIQLSFSALRKANGSQTKVEAAATTEAQYKSFHRRFYRFLKTELQTGVPYSRHSLSLHSLRYLSETSIIPDILKDDRELISSLCCLAIDPFDDVRNTASRLLQFLSTNNPNLVDDILNAEFLSRLGLMAAKTVRADHADGMGRLLALSGSTRCFNVAACDEEGATADTCLSVPLSMLERLIAETKDFKPGSKHPIHAYMLAIHYRLRDLKARDSALPDADVLRIYRICASIWDHVRSQLCVDSPETSSELEDEDTDGGPKDLLAYSWRALRDSSLVVQSLILAGQPRKSLFSMLGDLCMDQLISLRHRGAFSTVAQTFSICCERVWACPDVDTRSLIEAWKIVALQQIEEQSDRLTRRSAGLPAMILALLSPTERKFFSTTVTDLMEIAQRPIHDKPSSYAGSMKLPQVHALNCLKEIMTSSRFSAVVVQYLGRILQLAANCLSSGIWAIRNCGLMLLRASINRLDSTNTVESSLSRMSSQDRSLVQSPSVIAVSLLESAKEATNEPLHGQDTATEHVFAALDLLGHLHAEEVNIEDTNRAILRELAHSTWAVRDHAAFLLATRLSGLPPPIAIQNLFQDIISIKHENEAHGVLLCCRYILTMAMGTISEVEFRSVLEIFCSGELVKGLSGRSPYVRSAYLDLLNAAAAHILDKNWAAESLEKAPSPEIFQSMAECSSIHWPFLQRRILLYKTYLHLLRDTTPSISSELGSAVMTELIAAPDALHYALNVLQEKHCLEPPISMVIFLVDLIHRGYKRISSQEHVLQQAFSCLAHSLRHLTDIPTTDFQHIDGTIGLGELSSTRELGNVAMELEAFLLGGLLSSHQDVESVSSRTEQWLLRVEFAAADYLDFPTRLSAARAVSSFSGFTGCADVSGMPHGIGLRLLLILYDLLNDDDEEVRFEAVEATRKLELHRVRTTGELGFCALAARELLLREVSERYLETKELGRSALLKLMKVGQEGDSSYSINSTGMPFHTSVASNLKAIIKAKGDLFAEERQNLYIDDLREIEVWSKILHNNHLRFLNAEQIDLAVGWTTDGLNQLLHLLQTEQRSRIPASTGYQQSVEEVENFSALFNPLGATYDHEILVVFLKVVCIARILLAEDETKPRFPAVRELLQQSRADLVNAQANEVLLDAVNVALAEQP</sequence>
<dbReference type="Pfam" id="PF10350">
    <property type="entry name" value="DUF2428"/>
    <property type="match status" value="1"/>
</dbReference>
<feature type="domain" description="tRNA (32-2'-O)-methyltransferase regulator THADA-like TPR repeats region" evidence="4">
    <location>
        <begin position="265"/>
        <end position="490"/>
    </location>
</feature>
<evidence type="ECO:0000313" key="6">
    <source>
        <dbReference type="EMBL" id="KAJ8991506.1"/>
    </source>
</evidence>
<comment type="caution">
    <text evidence="6">The sequence shown here is derived from an EMBL/GenBank/DDBJ whole genome shotgun (WGS) entry which is preliminary data.</text>
</comment>
<dbReference type="Proteomes" id="UP001161757">
    <property type="component" value="Unassembled WGS sequence"/>
</dbReference>
<evidence type="ECO:0000259" key="4">
    <source>
        <dbReference type="Pfam" id="PF25150"/>
    </source>
</evidence>
<dbReference type="GO" id="GO:0030488">
    <property type="term" value="P:tRNA methylation"/>
    <property type="evidence" value="ECO:0007669"/>
    <property type="project" value="TreeGrafter"/>
</dbReference>
<comment type="similarity">
    <text evidence="1">Belongs to the THADA family.</text>
</comment>
<dbReference type="InterPro" id="IPR056842">
    <property type="entry name" value="THADA-like_TPR_C"/>
</dbReference>
<organism evidence="6 7">
    <name type="scientific">Exophiala dermatitidis</name>
    <name type="common">Black yeast-like fungus</name>
    <name type="synonym">Wangiella dermatitidis</name>
    <dbReference type="NCBI Taxonomy" id="5970"/>
    <lineage>
        <taxon>Eukaryota</taxon>
        <taxon>Fungi</taxon>
        <taxon>Dikarya</taxon>
        <taxon>Ascomycota</taxon>
        <taxon>Pezizomycotina</taxon>
        <taxon>Eurotiomycetes</taxon>
        <taxon>Chaetothyriomycetidae</taxon>
        <taxon>Chaetothyriales</taxon>
        <taxon>Herpotrichiellaceae</taxon>
        <taxon>Exophiala</taxon>
    </lineage>
</organism>
<dbReference type="PANTHER" id="PTHR14387">
    <property type="entry name" value="THADA/DEATH RECEPTOR INTERACTING PROTEIN"/>
    <property type="match status" value="1"/>
</dbReference>
<evidence type="ECO:0000256" key="1">
    <source>
        <dbReference type="ARBA" id="ARBA00010409"/>
    </source>
</evidence>
<dbReference type="Pfam" id="PF25151">
    <property type="entry name" value="TPR_Trm732_C"/>
    <property type="match status" value="1"/>
</dbReference>
<dbReference type="EMBL" id="JAJGCB010000008">
    <property type="protein sequence ID" value="KAJ8991506.1"/>
    <property type="molecule type" value="Genomic_DNA"/>
</dbReference>
<evidence type="ECO:0008006" key="8">
    <source>
        <dbReference type="Google" id="ProtNLM"/>
    </source>
</evidence>
<dbReference type="GO" id="GO:0005829">
    <property type="term" value="C:cytosol"/>
    <property type="evidence" value="ECO:0007669"/>
    <property type="project" value="TreeGrafter"/>
</dbReference>
<proteinExistence type="inferred from homology"/>
<reference evidence="6" key="1">
    <citation type="submission" date="2023-01" db="EMBL/GenBank/DDBJ databases">
        <title>Exophiala dermititidis isolated from Cystic Fibrosis Patient.</title>
        <authorList>
            <person name="Kurbessoian T."/>
            <person name="Crocker A."/>
            <person name="Murante D."/>
            <person name="Hogan D.A."/>
            <person name="Stajich J.E."/>
        </authorList>
    </citation>
    <scope>NUCLEOTIDE SEQUENCE</scope>
    <source>
        <strain evidence="6">Ex8</strain>
    </source>
</reference>
<dbReference type="InterPro" id="IPR016024">
    <property type="entry name" value="ARM-type_fold"/>
</dbReference>
<evidence type="ECO:0000313" key="7">
    <source>
        <dbReference type="Proteomes" id="UP001161757"/>
    </source>
</evidence>
<gene>
    <name evidence="6" type="ORF">HRR80_004838</name>
</gene>
<dbReference type="InterPro" id="IPR019442">
    <property type="entry name" value="THADA/TRM732_DUF2428"/>
</dbReference>
<dbReference type="SUPFAM" id="SSF48371">
    <property type="entry name" value="ARM repeat"/>
    <property type="match status" value="1"/>
</dbReference>
<evidence type="ECO:0000256" key="2">
    <source>
        <dbReference type="ARBA" id="ARBA00022694"/>
    </source>
</evidence>
<evidence type="ECO:0000259" key="5">
    <source>
        <dbReference type="Pfam" id="PF25151"/>
    </source>
</evidence>
<evidence type="ECO:0000259" key="3">
    <source>
        <dbReference type="Pfam" id="PF10350"/>
    </source>
</evidence>
<protein>
    <recommendedName>
        <fullName evidence="8">DUF2428 domain-containing protein</fullName>
    </recommendedName>
</protein>
<dbReference type="Pfam" id="PF25150">
    <property type="entry name" value="TPR_Trm732"/>
    <property type="match status" value="1"/>
</dbReference>
<dbReference type="InterPro" id="IPR011989">
    <property type="entry name" value="ARM-like"/>
</dbReference>
<dbReference type="PANTHER" id="PTHR14387:SF0">
    <property type="entry name" value="DUF2428 DOMAIN-CONTAINING PROTEIN"/>
    <property type="match status" value="1"/>
</dbReference>
<dbReference type="InterPro" id="IPR056843">
    <property type="entry name" value="THADA-like_TPR"/>
</dbReference>
<dbReference type="Pfam" id="PF26523">
    <property type="entry name" value="Trm732_C"/>
    <property type="match status" value="1"/>
</dbReference>
<accession>A0AAN6ETT7</accession>
<dbReference type="InterPro" id="IPR051954">
    <property type="entry name" value="tRNA_methyltransferase_THADA"/>
</dbReference>
<name>A0AAN6ETT7_EXODE</name>
<feature type="domain" description="DUF2428" evidence="3">
    <location>
        <begin position="644"/>
        <end position="871"/>
    </location>
</feature>
<keyword evidence="2" id="KW-0819">tRNA processing</keyword>